<proteinExistence type="predicted"/>
<evidence type="ECO:0000313" key="1">
    <source>
        <dbReference type="EMBL" id="CAC5380930.1"/>
    </source>
</evidence>
<name>A0A6J8BC99_MYTCO</name>
<protein>
    <submittedName>
        <fullName evidence="1">Uncharacterized protein</fullName>
    </submittedName>
</protein>
<sequence>MTKVKQTEDCESGVSSTNLELSVQEVSAICRCIECFKAIPVFSSDEIDEGDHIAFAGISNEMKSNEKEYDNGIICEKCFDMKKRLLDVKLRPIRKAEDVQKGNIIRTIIEEQLKINLNGKCNMLEYLGPVFKICDQDTVVGRAKKRVGEQQFVFFSNDSIHFARG</sequence>
<dbReference type="AlphaFoldDB" id="A0A6J8BC99"/>
<accession>A0A6J8BC99</accession>
<gene>
    <name evidence="1" type="ORF">MCOR_16855</name>
</gene>
<dbReference type="Proteomes" id="UP000507470">
    <property type="component" value="Unassembled WGS sequence"/>
</dbReference>
<dbReference type="OrthoDB" id="68610at2759"/>
<keyword evidence="2" id="KW-1185">Reference proteome</keyword>
<reference evidence="1 2" key="1">
    <citation type="submission" date="2020-06" db="EMBL/GenBank/DDBJ databases">
        <authorList>
            <person name="Li R."/>
            <person name="Bekaert M."/>
        </authorList>
    </citation>
    <scope>NUCLEOTIDE SEQUENCE [LARGE SCALE GENOMIC DNA]</scope>
    <source>
        <strain evidence="2">wild</strain>
    </source>
</reference>
<organism evidence="1 2">
    <name type="scientific">Mytilus coruscus</name>
    <name type="common">Sea mussel</name>
    <dbReference type="NCBI Taxonomy" id="42192"/>
    <lineage>
        <taxon>Eukaryota</taxon>
        <taxon>Metazoa</taxon>
        <taxon>Spiralia</taxon>
        <taxon>Lophotrochozoa</taxon>
        <taxon>Mollusca</taxon>
        <taxon>Bivalvia</taxon>
        <taxon>Autobranchia</taxon>
        <taxon>Pteriomorphia</taxon>
        <taxon>Mytilida</taxon>
        <taxon>Mytiloidea</taxon>
        <taxon>Mytilidae</taxon>
        <taxon>Mytilinae</taxon>
        <taxon>Mytilus</taxon>
    </lineage>
</organism>
<dbReference type="EMBL" id="CACVKT020002955">
    <property type="protein sequence ID" value="CAC5380930.1"/>
    <property type="molecule type" value="Genomic_DNA"/>
</dbReference>
<evidence type="ECO:0000313" key="2">
    <source>
        <dbReference type="Proteomes" id="UP000507470"/>
    </source>
</evidence>